<dbReference type="InterPro" id="IPR013022">
    <property type="entry name" value="Xyl_isomerase-like_TIM-brl"/>
</dbReference>
<sequence>MYAIGVNPWVWASPVDDAALAELIPRIADFGFDAVELPIEQPGDWDPVHIRDLLATYGLAAAGVCAVTPPGRDLVDAAPAVVEATVTYLKGCVESAAVVGAPCVGGPVYAAVGRTWRMAPGARAACYADFRRALAPVADHAGERGVSIGVEPLNRYETSVVNTVEQTAELIDGLPSNVGIMIDTYHMNIEEADPYGALVRAGPYIKHVQVSGTDRGAPGADHLDWPRFFAALATTGYRGAVCIESFTAENETIATAASIWRPLAPSQDRLAQDGLKHLRRILG</sequence>
<dbReference type="PANTHER" id="PTHR12110">
    <property type="entry name" value="HYDROXYPYRUVATE ISOMERASE"/>
    <property type="match status" value="1"/>
</dbReference>
<evidence type="ECO:0000313" key="3">
    <source>
        <dbReference type="Proteomes" id="UP001332243"/>
    </source>
</evidence>
<dbReference type="RefSeq" id="WP_331217702.1">
    <property type="nucleotide sequence ID" value="NZ_JAZGQK010000031.1"/>
</dbReference>
<dbReference type="EMBL" id="JAZGQK010000031">
    <property type="protein sequence ID" value="MEE6262762.1"/>
    <property type="molecule type" value="Genomic_DNA"/>
</dbReference>
<dbReference type="InterPro" id="IPR036237">
    <property type="entry name" value="Xyl_isomerase-like_sf"/>
</dbReference>
<gene>
    <name evidence="2" type="ORF">V1633_30210</name>
</gene>
<dbReference type="Gene3D" id="3.20.20.150">
    <property type="entry name" value="Divalent-metal-dependent TIM barrel enzymes"/>
    <property type="match status" value="1"/>
</dbReference>
<organism evidence="2 3">
    <name type="scientific">Plantactinospora sonchi</name>
    <dbReference type="NCBI Taxonomy" id="1544735"/>
    <lineage>
        <taxon>Bacteria</taxon>
        <taxon>Bacillati</taxon>
        <taxon>Actinomycetota</taxon>
        <taxon>Actinomycetes</taxon>
        <taxon>Micromonosporales</taxon>
        <taxon>Micromonosporaceae</taxon>
        <taxon>Plantactinospora</taxon>
    </lineage>
</organism>
<dbReference type="SUPFAM" id="SSF51658">
    <property type="entry name" value="Xylose isomerase-like"/>
    <property type="match status" value="1"/>
</dbReference>
<keyword evidence="3" id="KW-1185">Reference proteome</keyword>
<evidence type="ECO:0000259" key="1">
    <source>
        <dbReference type="Pfam" id="PF01261"/>
    </source>
</evidence>
<feature type="domain" description="Xylose isomerase-like TIM barrel" evidence="1">
    <location>
        <begin position="26"/>
        <end position="279"/>
    </location>
</feature>
<protein>
    <submittedName>
        <fullName evidence="2">Sugar phosphate isomerase/epimerase family protein</fullName>
    </submittedName>
</protein>
<dbReference type="GO" id="GO:0016853">
    <property type="term" value="F:isomerase activity"/>
    <property type="evidence" value="ECO:0007669"/>
    <property type="project" value="UniProtKB-KW"/>
</dbReference>
<reference evidence="2 3" key="1">
    <citation type="submission" date="2024-01" db="EMBL/GenBank/DDBJ databases">
        <title>Genome insights into Plantactinospora sonchi sp. nov.</title>
        <authorList>
            <person name="Wang L."/>
        </authorList>
    </citation>
    <scope>NUCLEOTIDE SEQUENCE [LARGE SCALE GENOMIC DNA]</scope>
    <source>
        <strain evidence="2 3">NEAU-QY2</strain>
    </source>
</reference>
<dbReference type="Pfam" id="PF01261">
    <property type="entry name" value="AP_endonuc_2"/>
    <property type="match status" value="1"/>
</dbReference>
<evidence type="ECO:0000313" key="2">
    <source>
        <dbReference type="EMBL" id="MEE6262762.1"/>
    </source>
</evidence>
<proteinExistence type="predicted"/>
<name>A0ABU7S215_9ACTN</name>
<dbReference type="InterPro" id="IPR050312">
    <property type="entry name" value="IolE/XylAMocC-like"/>
</dbReference>
<keyword evidence="2" id="KW-0413">Isomerase</keyword>
<dbReference type="Proteomes" id="UP001332243">
    <property type="component" value="Unassembled WGS sequence"/>
</dbReference>
<dbReference type="PANTHER" id="PTHR12110:SF41">
    <property type="entry name" value="INOSOSE DEHYDRATASE"/>
    <property type="match status" value="1"/>
</dbReference>
<accession>A0ABU7S215</accession>
<comment type="caution">
    <text evidence="2">The sequence shown here is derived from an EMBL/GenBank/DDBJ whole genome shotgun (WGS) entry which is preliminary data.</text>
</comment>